<dbReference type="OrthoDB" id="10424037at2759"/>
<dbReference type="Proteomes" id="UP000237105">
    <property type="component" value="Unassembled WGS sequence"/>
</dbReference>
<organism evidence="2 3">
    <name type="scientific">Parasponia andersonii</name>
    <name type="common">Sponia andersonii</name>
    <dbReference type="NCBI Taxonomy" id="3476"/>
    <lineage>
        <taxon>Eukaryota</taxon>
        <taxon>Viridiplantae</taxon>
        <taxon>Streptophyta</taxon>
        <taxon>Embryophyta</taxon>
        <taxon>Tracheophyta</taxon>
        <taxon>Spermatophyta</taxon>
        <taxon>Magnoliopsida</taxon>
        <taxon>eudicotyledons</taxon>
        <taxon>Gunneridae</taxon>
        <taxon>Pentapetalae</taxon>
        <taxon>rosids</taxon>
        <taxon>fabids</taxon>
        <taxon>Rosales</taxon>
        <taxon>Cannabaceae</taxon>
        <taxon>Parasponia</taxon>
    </lineage>
</organism>
<accession>A0A2P5CWG5</accession>
<dbReference type="AlphaFoldDB" id="A0A2P5CWG5"/>
<sequence length="79" mass="9478">MSPTVFSKYTKQAEASLEAWKMRTEMFIYVHEFRLKGTLEKKQTKKKKGQRKAHRRRQSQGSKINLHESRLITCRKTHE</sequence>
<dbReference type="EMBL" id="JXTB01000088">
    <property type="protein sequence ID" value="PON65390.1"/>
    <property type="molecule type" value="Genomic_DNA"/>
</dbReference>
<reference evidence="3" key="1">
    <citation type="submission" date="2016-06" db="EMBL/GenBank/DDBJ databases">
        <title>Parallel loss of symbiosis genes in relatives of nitrogen-fixing non-legume Parasponia.</title>
        <authorList>
            <person name="Van Velzen R."/>
            <person name="Holmer R."/>
            <person name="Bu F."/>
            <person name="Rutten L."/>
            <person name="Van Zeijl A."/>
            <person name="Liu W."/>
            <person name="Santuari L."/>
            <person name="Cao Q."/>
            <person name="Sharma T."/>
            <person name="Shen D."/>
            <person name="Roswanjaya Y."/>
            <person name="Wardhani T."/>
            <person name="Kalhor M.S."/>
            <person name="Jansen J."/>
            <person name="Van den Hoogen J."/>
            <person name="Gungor B."/>
            <person name="Hartog M."/>
            <person name="Hontelez J."/>
            <person name="Verver J."/>
            <person name="Yang W.-C."/>
            <person name="Schijlen E."/>
            <person name="Repin R."/>
            <person name="Schilthuizen M."/>
            <person name="Schranz E."/>
            <person name="Heidstra R."/>
            <person name="Miyata K."/>
            <person name="Fedorova E."/>
            <person name="Kohlen W."/>
            <person name="Bisseling T."/>
            <person name="Smit S."/>
            <person name="Geurts R."/>
        </authorList>
    </citation>
    <scope>NUCLEOTIDE SEQUENCE [LARGE SCALE GENOMIC DNA]</scope>
    <source>
        <strain evidence="3">cv. WU1-14</strain>
    </source>
</reference>
<evidence type="ECO:0000313" key="2">
    <source>
        <dbReference type="EMBL" id="PON65390.1"/>
    </source>
</evidence>
<keyword evidence="3" id="KW-1185">Reference proteome</keyword>
<evidence type="ECO:0000313" key="3">
    <source>
        <dbReference type="Proteomes" id="UP000237105"/>
    </source>
</evidence>
<name>A0A2P5CWG5_PARAD</name>
<protein>
    <submittedName>
        <fullName evidence="2">Uncharacterized protein</fullName>
    </submittedName>
</protein>
<comment type="caution">
    <text evidence="2">The sequence shown here is derived from an EMBL/GenBank/DDBJ whole genome shotgun (WGS) entry which is preliminary data.</text>
</comment>
<feature type="compositionally biased region" description="Basic residues" evidence="1">
    <location>
        <begin position="43"/>
        <end position="58"/>
    </location>
</feature>
<feature type="region of interest" description="Disordered" evidence="1">
    <location>
        <begin position="39"/>
        <end position="79"/>
    </location>
</feature>
<evidence type="ECO:0000256" key="1">
    <source>
        <dbReference type="SAM" id="MobiDB-lite"/>
    </source>
</evidence>
<proteinExistence type="predicted"/>
<gene>
    <name evidence="2" type="ORF">PanWU01x14_117040</name>
</gene>